<comment type="caution">
    <text evidence="1">The sequence shown here is derived from an EMBL/GenBank/DDBJ whole genome shotgun (WGS) entry which is preliminary data.</text>
</comment>
<keyword evidence="2" id="KW-1185">Reference proteome</keyword>
<organism evidence="1 2">
    <name type="scientific">Galactobacter caseinivorans</name>
    <dbReference type="NCBI Taxonomy" id="2676123"/>
    <lineage>
        <taxon>Bacteria</taxon>
        <taxon>Bacillati</taxon>
        <taxon>Actinomycetota</taxon>
        <taxon>Actinomycetes</taxon>
        <taxon>Micrococcales</taxon>
        <taxon>Micrococcaceae</taxon>
        <taxon>Galactobacter</taxon>
    </lineage>
</organism>
<dbReference type="RefSeq" id="WP_147433667.1">
    <property type="nucleotide sequence ID" value="NZ_QQXL01000006.1"/>
</dbReference>
<evidence type="ECO:0000313" key="1">
    <source>
        <dbReference type="EMBL" id="RKW69841.1"/>
    </source>
</evidence>
<protein>
    <submittedName>
        <fullName evidence="1">Uncharacterized protein</fullName>
    </submittedName>
</protein>
<proteinExistence type="predicted"/>
<dbReference type="Proteomes" id="UP000273119">
    <property type="component" value="Unassembled WGS sequence"/>
</dbReference>
<evidence type="ECO:0000313" key="2">
    <source>
        <dbReference type="Proteomes" id="UP000273119"/>
    </source>
</evidence>
<sequence length="109" mass="11577">MVRMLADEGMSTRAIAPVVGAGFNTVARDIRETATVSTGTDGPSEPRTVLGNEGRTYTPASIEDAEAHAITVHSLSIGVTTIGYRVPQLHTEFRVIPGILILSDTRRSA</sequence>
<accession>A0A496PH75</accession>
<reference evidence="1 2" key="1">
    <citation type="submission" date="2018-07" db="EMBL/GenBank/DDBJ databases">
        <title>Arthrobacter sp. nov., isolated from raw cow's milk with high bacterial count.</title>
        <authorList>
            <person name="Hahne J."/>
            <person name="Isele D."/>
            <person name="Lipski A."/>
        </authorList>
    </citation>
    <scope>NUCLEOTIDE SEQUENCE [LARGE SCALE GENOMIC DNA]</scope>
    <source>
        <strain evidence="1 2">JZ R-183</strain>
    </source>
</reference>
<dbReference type="AlphaFoldDB" id="A0A496PH75"/>
<name>A0A496PH75_9MICC</name>
<dbReference type="EMBL" id="QQXL01000006">
    <property type="protein sequence ID" value="RKW69841.1"/>
    <property type="molecule type" value="Genomic_DNA"/>
</dbReference>
<gene>
    <name evidence="1" type="ORF">DWQ67_10175</name>
</gene>